<dbReference type="EMBL" id="PGGM01000003">
    <property type="protein sequence ID" value="PSH65095.1"/>
    <property type="molecule type" value="Genomic_DNA"/>
</dbReference>
<name>A0A2P7BF93_9HYPH</name>
<dbReference type="OrthoDB" id="8162522at2"/>
<evidence type="ECO:0000313" key="1">
    <source>
        <dbReference type="EMBL" id="PSH65095.1"/>
    </source>
</evidence>
<dbReference type="RefSeq" id="WP_106663510.1">
    <property type="nucleotide sequence ID" value="NZ_PGGM01000003.1"/>
</dbReference>
<sequence>MDKGVVAATRRFPFQGMAIKERAARDEEFRDLCTDFADAEIELLRWEQSTELKRDERCAEYQELVTDLAREIAAALDTAAIIPFHKRWPKPRL</sequence>
<accession>A0A2P7BF93</accession>
<dbReference type="Proteomes" id="UP000241764">
    <property type="component" value="Unassembled WGS sequence"/>
</dbReference>
<protein>
    <submittedName>
        <fullName evidence="1">Uncharacterized protein</fullName>
    </submittedName>
</protein>
<keyword evidence="2" id="KW-1185">Reference proteome</keyword>
<proteinExistence type="predicted"/>
<gene>
    <name evidence="1" type="ORF">CU103_08680</name>
</gene>
<dbReference type="AlphaFoldDB" id="A0A2P7BF93"/>
<evidence type="ECO:0000313" key="2">
    <source>
        <dbReference type="Proteomes" id="UP000241764"/>
    </source>
</evidence>
<organism evidence="1 2">
    <name type="scientific">Phyllobacterium sophorae</name>
    <dbReference type="NCBI Taxonomy" id="1520277"/>
    <lineage>
        <taxon>Bacteria</taxon>
        <taxon>Pseudomonadati</taxon>
        <taxon>Pseudomonadota</taxon>
        <taxon>Alphaproteobacteria</taxon>
        <taxon>Hyphomicrobiales</taxon>
        <taxon>Phyllobacteriaceae</taxon>
        <taxon>Phyllobacterium</taxon>
    </lineage>
</organism>
<comment type="caution">
    <text evidence="1">The sequence shown here is derived from an EMBL/GenBank/DDBJ whole genome shotgun (WGS) entry which is preliminary data.</text>
</comment>
<reference evidence="2" key="1">
    <citation type="submission" date="2017-11" db="EMBL/GenBank/DDBJ databases">
        <authorList>
            <person name="Kuznetsova I."/>
            <person name="Sazanova A."/>
            <person name="Chirak E."/>
            <person name="Safronova V."/>
            <person name="Willems A."/>
        </authorList>
    </citation>
    <scope>NUCLEOTIDE SEQUENCE [LARGE SCALE GENOMIC DNA]</scope>
    <source>
        <strain evidence="2">CCBAU 03422</strain>
    </source>
</reference>